<accession>A0ABW6R0W3</accession>
<sequence>MLNVEPDSLATNASAQRRMRPTFTRLRGGLTLAVAAVATAGLVGAATGSAAAAPAAAAATPAADCLWAGTGHAQGTTVVAGGRAFTCATDQLGAPRWVRGAARGTPSTVANPGARTDPAGTFSAGAQQPGTEYNDYCVGTQLVGGSESVYEVVSDGGAPHWKAAGPIAQWAFPAGTGPVPTTRSASLCLPDPVSWPRN</sequence>
<organism evidence="2 3">
    <name type="scientific">Nocardia suismassiliense</name>
    <dbReference type="NCBI Taxonomy" id="2077092"/>
    <lineage>
        <taxon>Bacteria</taxon>
        <taxon>Bacillati</taxon>
        <taxon>Actinomycetota</taxon>
        <taxon>Actinomycetes</taxon>
        <taxon>Mycobacteriales</taxon>
        <taxon>Nocardiaceae</taxon>
        <taxon>Nocardia</taxon>
    </lineage>
</organism>
<evidence type="ECO:0000256" key="1">
    <source>
        <dbReference type="SAM" id="SignalP"/>
    </source>
</evidence>
<reference evidence="2 3" key="1">
    <citation type="submission" date="2024-10" db="EMBL/GenBank/DDBJ databases">
        <title>The Natural Products Discovery Center: Release of the First 8490 Sequenced Strains for Exploring Actinobacteria Biosynthetic Diversity.</title>
        <authorList>
            <person name="Kalkreuter E."/>
            <person name="Kautsar S.A."/>
            <person name="Yang D."/>
            <person name="Bader C.D."/>
            <person name="Teijaro C.N."/>
            <person name="Fluegel L."/>
            <person name="Davis C.M."/>
            <person name="Simpson J.R."/>
            <person name="Lauterbach L."/>
            <person name="Steele A.D."/>
            <person name="Gui C."/>
            <person name="Meng S."/>
            <person name="Li G."/>
            <person name="Viehrig K."/>
            <person name="Ye F."/>
            <person name="Su P."/>
            <person name="Kiefer A.F."/>
            <person name="Nichols A."/>
            <person name="Cepeda A.J."/>
            <person name="Yan W."/>
            <person name="Fan B."/>
            <person name="Jiang Y."/>
            <person name="Adhikari A."/>
            <person name="Zheng C.-J."/>
            <person name="Schuster L."/>
            <person name="Cowan T.M."/>
            <person name="Smanski M.J."/>
            <person name="Chevrette M.G."/>
            <person name="De Carvalho L.P.S."/>
            <person name="Shen B."/>
        </authorList>
    </citation>
    <scope>NUCLEOTIDE SEQUENCE [LARGE SCALE GENOMIC DNA]</scope>
    <source>
        <strain evidence="2 3">NPDC003040</strain>
    </source>
</reference>
<evidence type="ECO:0000313" key="2">
    <source>
        <dbReference type="EMBL" id="MFF3226744.1"/>
    </source>
</evidence>
<gene>
    <name evidence="2" type="ORF">ACFYV7_28385</name>
</gene>
<feature type="chain" id="PRO_5046283393" description="Secreted protein" evidence="1">
    <location>
        <begin position="46"/>
        <end position="198"/>
    </location>
</feature>
<dbReference type="Proteomes" id="UP001601948">
    <property type="component" value="Unassembled WGS sequence"/>
</dbReference>
<evidence type="ECO:0000313" key="3">
    <source>
        <dbReference type="Proteomes" id="UP001601948"/>
    </source>
</evidence>
<keyword evidence="1" id="KW-0732">Signal</keyword>
<name>A0ABW6R0W3_9NOCA</name>
<feature type="signal peptide" evidence="1">
    <location>
        <begin position="1"/>
        <end position="45"/>
    </location>
</feature>
<dbReference type="RefSeq" id="WP_387722213.1">
    <property type="nucleotide sequence ID" value="NZ_JBIAPI010000008.1"/>
</dbReference>
<comment type="caution">
    <text evidence="2">The sequence shown here is derived from an EMBL/GenBank/DDBJ whole genome shotgun (WGS) entry which is preliminary data.</text>
</comment>
<proteinExistence type="predicted"/>
<evidence type="ECO:0008006" key="4">
    <source>
        <dbReference type="Google" id="ProtNLM"/>
    </source>
</evidence>
<protein>
    <recommendedName>
        <fullName evidence="4">Secreted protein</fullName>
    </recommendedName>
</protein>
<keyword evidence="3" id="KW-1185">Reference proteome</keyword>
<dbReference type="EMBL" id="JBIAPI010000008">
    <property type="protein sequence ID" value="MFF3226744.1"/>
    <property type="molecule type" value="Genomic_DNA"/>
</dbReference>